<evidence type="ECO:0000313" key="3">
    <source>
        <dbReference type="EMBL" id="MBU2690464.1"/>
    </source>
</evidence>
<evidence type="ECO:0000313" key="4">
    <source>
        <dbReference type="Proteomes" id="UP000777784"/>
    </source>
</evidence>
<dbReference type="PANTHER" id="PTHR43174">
    <property type="entry name" value="UDP-N-ACETYLGLUCOSAMINE 2-EPIMERASE"/>
    <property type="match status" value="1"/>
</dbReference>
<accession>A0A948RVI1</accession>
<dbReference type="NCBIfam" id="TIGR00236">
    <property type="entry name" value="wecB"/>
    <property type="match status" value="1"/>
</dbReference>
<dbReference type="Gene3D" id="3.40.50.2000">
    <property type="entry name" value="Glycogen Phosphorylase B"/>
    <property type="match status" value="2"/>
</dbReference>
<feature type="domain" description="UDP-N-acetylglucosamine 2-epimerase" evidence="2">
    <location>
        <begin position="29"/>
        <end position="367"/>
    </location>
</feature>
<evidence type="ECO:0000256" key="1">
    <source>
        <dbReference type="RuleBase" id="RU003513"/>
    </source>
</evidence>
<evidence type="ECO:0000259" key="2">
    <source>
        <dbReference type="Pfam" id="PF02350"/>
    </source>
</evidence>
<protein>
    <submittedName>
        <fullName evidence="3">UDP-N-acetylglucosamine 2-epimerase (Non-hydrolyzing)</fullName>
        <ecNumber evidence="3">5.1.3.14</ecNumber>
    </submittedName>
</protein>
<dbReference type="EC" id="5.1.3.14" evidence="3"/>
<dbReference type="InterPro" id="IPR029767">
    <property type="entry name" value="WecB-like"/>
</dbReference>
<proteinExistence type="inferred from homology"/>
<dbReference type="InterPro" id="IPR003331">
    <property type="entry name" value="UDP_GlcNAc_Epimerase_2_dom"/>
</dbReference>
<comment type="similarity">
    <text evidence="1">Belongs to the UDP-N-acetylglucosamine 2-epimerase family.</text>
</comment>
<dbReference type="Pfam" id="PF02350">
    <property type="entry name" value="Epimerase_2"/>
    <property type="match status" value="1"/>
</dbReference>
<gene>
    <name evidence="3" type="primary">wecB</name>
    <name evidence="3" type="ORF">KJ970_06005</name>
</gene>
<dbReference type="GO" id="GO:0008761">
    <property type="term" value="F:UDP-N-acetylglucosamine 2-epimerase activity"/>
    <property type="evidence" value="ECO:0007669"/>
    <property type="project" value="UniProtKB-EC"/>
</dbReference>
<dbReference type="SUPFAM" id="SSF53756">
    <property type="entry name" value="UDP-Glycosyltransferase/glycogen phosphorylase"/>
    <property type="match status" value="1"/>
</dbReference>
<dbReference type="AlphaFoldDB" id="A0A948RVI1"/>
<keyword evidence="1 3" id="KW-0413">Isomerase</keyword>
<name>A0A948RVI1_UNCEI</name>
<dbReference type="PANTHER" id="PTHR43174:SF1">
    <property type="entry name" value="UDP-N-ACETYLGLUCOSAMINE 2-EPIMERASE"/>
    <property type="match status" value="1"/>
</dbReference>
<dbReference type="Proteomes" id="UP000777784">
    <property type="component" value="Unassembled WGS sequence"/>
</dbReference>
<comment type="caution">
    <text evidence="3">The sequence shown here is derived from an EMBL/GenBank/DDBJ whole genome shotgun (WGS) entry which is preliminary data.</text>
</comment>
<dbReference type="CDD" id="cd03786">
    <property type="entry name" value="GTB_UDP-GlcNAc_2-Epimerase"/>
    <property type="match status" value="1"/>
</dbReference>
<organism evidence="3 4">
    <name type="scientific">Eiseniibacteriota bacterium</name>
    <dbReference type="NCBI Taxonomy" id="2212470"/>
    <lineage>
        <taxon>Bacteria</taxon>
        <taxon>Candidatus Eiseniibacteriota</taxon>
    </lineage>
</organism>
<sequence length="376" mass="41545">MTPTKPLKIVLVAGARPNFMKVGPLVNAMKGSTLLEPYLVHTGQHYDREMSQLFFDELHLPEPDRSLGIGSGSHAQQTARIMESFETVLLEEKPAAVVLVGDVNSTVAGALVASKLRIPVAHVEAGLRSYDRTMPEEINRIVTDQLSDWLFIPSMEAEDNLLKEGIAKSRIYFVGNIMIDTLVRFLPLTDTAQILKQLGLDAGSYTLVTLHRPSNVDEPDRLDGILEALAAVAAEIPVVFPVHPRTRSRIIDAGWEQRIESLPGFRLLQPLGYLDFMALQRHARLALTDSGGIQEETTHLRVPCLTFRPNTERPITISMGTNRLLGEDPRKILPAVREILKQPYPPQAEDPPLWDGKTAPRIVKVLEESLAGSGGN</sequence>
<dbReference type="EMBL" id="JAHJDP010000032">
    <property type="protein sequence ID" value="MBU2690464.1"/>
    <property type="molecule type" value="Genomic_DNA"/>
</dbReference>
<reference evidence="3" key="1">
    <citation type="submission" date="2021-05" db="EMBL/GenBank/DDBJ databases">
        <title>Energy efficiency and biological interactions define the core microbiome of deep oligotrophic groundwater.</title>
        <authorList>
            <person name="Mehrshad M."/>
            <person name="Lopez-Fernandez M."/>
            <person name="Bell E."/>
            <person name="Bernier-Latmani R."/>
            <person name="Bertilsson S."/>
            <person name="Dopson M."/>
        </authorList>
    </citation>
    <scope>NUCLEOTIDE SEQUENCE</scope>
    <source>
        <strain evidence="3">Modern_marine.mb.64</strain>
    </source>
</reference>